<sequence length="745" mass="84929">MSASKTNTPMTFITRDSDSGSIPPGESDDPPWKVLVVDDEEDVHTSTIFALKDSEIFGRPIQLLHAYNSEDALKILKEELDIAVILVDVVMESSNAGLDLIDNIRNNLQYNDPQIIIRTGQPNQAPEQEIIKQYEINDYKLKTELTQSALFNSLTTAIRSYRQINRETTNRQALNSLFNLMATQLSDRNLHNFANLFILHLSNLYHEVQNGLVCAQIDATFEFNHELSVLAAIGEFTSELGKSVSQIKHPQMNSLIQQCIKQKANIFHKSGMAIYLGSPSRGDMVACILGQTALDFADKTILDLFATNIKICADNLILMKDLKNYAFRDQKLKIPNRNALSEDLHLLFKKQKYHAHVLIKLGVDHFSEVNLALGEEYGDHLLLSIADRIRSFLPRTCQIYRLGGDTFAILGPEKEIDLDRLNKLFRFPFFIGDDAQTISITIGVLKLEEIHGTDEEALKAINVVHKLAKLNHRGGTLIYKKEMLSYAKKRLQRLEELRYDFVKQKIFLAYQPIYNIQKKRLSGLEALMRWEHKEGEFVSPTEFIPLAEQSGFINRLGRWAILQALEKLNWLHNSGWPNIKMAINLSVLQLQQPDLITELTNAIQEFNIPPEYIELEITESVAMKDFEQNLKVLNELKKLGIKLALDDFGTGFSSLSFLRDLPIDRIKIDKHFIQNIDLIGGKEFIELIIQLGHTLDMSVTAEGIETIEQLNRLHSLNCDCIQGFYFAKPMAKEILLNWLNEHSNL</sequence>
<feature type="modified residue" description="4-aspartylphosphate" evidence="1">
    <location>
        <position position="88"/>
    </location>
</feature>
<keyword evidence="1" id="KW-0597">Phosphoprotein</keyword>
<evidence type="ECO:0000313" key="6">
    <source>
        <dbReference type="EMBL" id="MET1257100.1"/>
    </source>
</evidence>
<keyword evidence="7" id="KW-1185">Reference proteome</keyword>
<feature type="domain" description="Response regulatory" evidence="3">
    <location>
        <begin position="33"/>
        <end position="157"/>
    </location>
</feature>
<dbReference type="InterPro" id="IPR050706">
    <property type="entry name" value="Cyclic-di-GMP_PDE-like"/>
</dbReference>
<dbReference type="InterPro" id="IPR021800">
    <property type="entry name" value="DUF3369"/>
</dbReference>
<dbReference type="Pfam" id="PF11849">
    <property type="entry name" value="DUF3369"/>
    <property type="match status" value="1"/>
</dbReference>
<gene>
    <name evidence="6" type="ORF">ABVT43_18295</name>
</gene>
<dbReference type="Proteomes" id="UP001548189">
    <property type="component" value="Unassembled WGS sequence"/>
</dbReference>
<dbReference type="SUPFAM" id="SSF55073">
    <property type="entry name" value="Nucleotide cyclase"/>
    <property type="match status" value="1"/>
</dbReference>
<dbReference type="PROSITE" id="PS50887">
    <property type="entry name" value="GGDEF"/>
    <property type="match status" value="1"/>
</dbReference>
<evidence type="ECO:0000259" key="4">
    <source>
        <dbReference type="PROSITE" id="PS50883"/>
    </source>
</evidence>
<dbReference type="CDD" id="cd01948">
    <property type="entry name" value="EAL"/>
    <property type="match status" value="1"/>
</dbReference>
<dbReference type="Pfam" id="PF00990">
    <property type="entry name" value="GGDEF"/>
    <property type="match status" value="1"/>
</dbReference>
<name>A0ABV2BYT8_9GAMM</name>
<evidence type="ECO:0000259" key="5">
    <source>
        <dbReference type="PROSITE" id="PS50887"/>
    </source>
</evidence>
<dbReference type="SUPFAM" id="SSF141868">
    <property type="entry name" value="EAL domain-like"/>
    <property type="match status" value="1"/>
</dbReference>
<dbReference type="InterPro" id="IPR000160">
    <property type="entry name" value="GGDEF_dom"/>
</dbReference>
<evidence type="ECO:0000256" key="2">
    <source>
        <dbReference type="SAM" id="MobiDB-lite"/>
    </source>
</evidence>
<dbReference type="PANTHER" id="PTHR33121">
    <property type="entry name" value="CYCLIC DI-GMP PHOSPHODIESTERASE PDEF"/>
    <property type="match status" value="1"/>
</dbReference>
<organism evidence="6 7">
    <name type="scientific">Aliikangiella maris</name>
    <dbReference type="NCBI Taxonomy" id="3162458"/>
    <lineage>
        <taxon>Bacteria</taxon>
        <taxon>Pseudomonadati</taxon>
        <taxon>Pseudomonadota</taxon>
        <taxon>Gammaproteobacteria</taxon>
        <taxon>Oceanospirillales</taxon>
        <taxon>Pleioneaceae</taxon>
        <taxon>Aliikangiella</taxon>
    </lineage>
</organism>
<evidence type="ECO:0000256" key="1">
    <source>
        <dbReference type="PROSITE-ProRule" id="PRU00169"/>
    </source>
</evidence>
<evidence type="ECO:0000259" key="3">
    <source>
        <dbReference type="PROSITE" id="PS50110"/>
    </source>
</evidence>
<feature type="domain" description="EAL" evidence="4">
    <location>
        <begin position="490"/>
        <end position="743"/>
    </location>
</feature>
<dbReference type="InterPro" id="IPR043128">
    <property type="entry name" value="Rev_trsase/Diguanyl_cyclase"/>
</dbReference>
<proteinExistence type="predicted"/>
<dbReference type="InterPro" id="IPR029787">
    <property type="entry name" value="Nucleotide_cyclase"/>
</dbReference>
<feature type="domain" description="GGDEF" evidence="5">
    <location>
        <begin position="354"/>
        <end position="481"/>
    </location>
</feature>
<dbReference type="EMBL" id="JBEVCJ010000034">
    <property type="protein sequence ID" value="MET1257100.1"/>
    <property type="molecule type" value="Genomic_DNA"/>
</dbReference>
<dbReference type="RefSeq" id="WP_353897683.1">
    <property type="nucleotide sequence ID" value="NZ_JBEVCJ010000034.1"/>
</dbReference>
<dbReference type="PROSITE" id="PS50883">
    <property type="entry name" value="EAL"/>
    <property type="match status" value="1"/>
</dbReference>
<dbReference type="InterPro" id="IPR011006">
    <property type="entry name" value="CheY-like_superfamily"/>
</dbReference>
<dbReference type="InterPro" id="IPR001789">
    <property type="entry name" value="Sig_transdc_resp-reg_receiver"/>
</dbReference>
<dbReference type="CDD" id="cd01949">
    <property type="entry name" value="GGDEF"/>
    <property type="match status" value="1"/>
</dbReference>
<dbReference type="SMART" id="SM00267">
    <property type="entry name" value="GGDEF"/>
    <property type="match status" value="1"/>
</dbReference>
<comment type="caution">
    <text evidence="6">The sequence shown here is derived from an EMBL/GenBank/DDBJ whole genome shotgun (WGS) entry which is preliminary data.</text>
</comment>
<dbReference type="PANTHER" id="PTHR33121:SF70">
    <property type="entry name" value="SIGNALING PROTEIN YKOW"/>
    <property type="match status" value="1"/>
</dbReference>
<reference evidence="6 7" key="1">
    <citation type="submission" date="2024-06" db="EMBL/GenBank/DDBJ databases">
        <authorList>
            <person name="Li F."/>
        </authorList>
    </citation>
    <scope>NUCLEOTIDE SEQUENCE [LARGE SCALE GENOMIC DNA]</scope>
    <source>
        <strain evidence="6 7">GXAS 311</strain>
    </source>
</reference>
<dbReference type="Pfam" id="PF00563">
    <property type="entry name" value="EAL"/>
    <property type="match status" value="1"/>
</dbReference>
<accession>A0ABV2BYT8</accession>
<dbReference type="Gene3D" id="3.40.50.2300">
    <property type="match status" value="1"/>
</dbReference>
<dbReference type="InterPro" id="IPR035919">
    <property type="entry name" value="EAL_sf"/>
</dbReference>
<feature type="compositionally biased region" description="Polar residues" evidence="2">
    <location>
        <begin position="1"/>
        <end position="11"/>
    </location>
</feature>
<dbReference type="InterPro" id="IPR001633">
    <property type="entry name" value="EAL_dom"/>
</dbReference>
<dbReference type="SMART" id="SM00052">
    <property type="entry name" value="EAL"/>
    <property type="match status" value="1"/>
</dbReference>
<dbReference type="PROSITE" id="PS50110">
    <property type="entry name" value="RESPONSE_REGULATORY"/>
    <property type="match status" value="1"/>
</dbReference>
<dbReference type="Gene3D" id="3.20.20.450">
    <property type="entry name" value="EAL domain"/>
    <property type="match status" value="1"/>
</dbReference>
<protein>
    <submittedName>
        <fullName evidence="6">EAL domain-containing protein</fullName>
    </submittedName>
</protein>
<evidence type="ECO:0000313" key="7">
    <source>
        <dbReference type="Proteomes" id="UP001548189"/>
    </source>
</evidence>
<feature type="region of interest" description="Disordered" evidence="2">
    <location>
        <begin position="1"/>
        <end position="29"/>
    </location>
</feature>
<dbReference type="NCBIfam" id="TIGR00254">
    <property type="entry name" value="GGDEF"/>
    <property type="match status" value="1"/>
</dbReference>
<dbReference type="SUPFAM" id="SSF52172">
    <property type="entry name" value="CheY-like"/>
    <property type="match status" value="1"/>
</dbReference>
<dbReference type="Gene3D" id="3.30.70.270">
    <property type="match status" value="1"/>
</dbReference>